<organism evidence="2 3">
    <name type="scientific">Ananas comosus</name>
    <name type="common">Pineapple</name>
    <name type="synonym">Ananas ananas</name>
    <dbReference type="NCBI Taxonomy" id="4615"/>
    <lineage>
        <taxon>Eukaryota</taxon>
        <taxon>Viridiplantae</taxon>
        <taxon>Streptophyta</taxon>
        <taxon>Embryophyta</taxon>
        <taxon>Tracheophyta</taxon>
        <taxon>Spermatophyta</taxon>
        <taxon>Magnoliopsida</taxon>
        <taxon>Liliopsida</taxon>
        <taxon>Poales</taxon>
        <taxon>Bromeliaceae</taxon>
        <taxon>Bromelioideae</taxon>
        <taxon>Ananas</taxon>
    </lineage>
</organism>
<dbReference type="Proteomes" id="UP000515123">
    <property type="component" value="Unplaced"/>
</dbReference>
<evidence type="ECO:0000313" key="2">
    <source>
        <dbReference type="Proteomes" id="UP000515123"/>
    </source>
</evidence>
<dbReference type="OrthoDB" id="635613at2759"/>
<dbReference type="RefSeq" id="XP_020081613.1">
    <property type="nucleotide sequence ID" value="XM_020226024.1"/>
</dbReference>
<dbReference type="Pfam" id="PF03080">
    <property type="entry name" value="Neprosin"/>
    <property type="match status" value="1"/>
</dbReference>
<dbReference type="PANTHER" id="PTHR31589">
    <property type="entry name" value="PROTEIN, PUTATIVE (DUF239)-RELATED-RELATED"/>
    <property type="match status" value="1"/>
</dbReference>
<proteinExistence type="predicted"/>
<dbReference type="GeneID" id="109705288"/>
<sequence>MWIASGSYENNDLNTIEVGWQVYPHLYGDVIPRLFIYWTRDTYQTTGCYNLCEGFVLLNRSAGIGEMIIPTSTYGDVQYTVTILVTKGLDVNWWLYVHRDNQEWITAGYWPASIFTVLSSSAVKVDWGGEVINNKFESRHTRTQMGSGHFPHKGYTRASYFSSLKVQTDPHGVFVDANPSGIAFQTQSPYCYDIQQSSYDPSAGVSFCFSGPGHNPQCP</sequence>
<dbReference type="AlphaFoldDB" id="A0A6P5EJE9"/>
<gene>
    <name evidence="3" type="primary">LOC109705288</name>
</gene>
<reference evidence="3" key="2">
    <citation type="submission" date="2025-08" db="UniProtKB">
        <authorList>
            <consortium name="RefSeq"/>
        </authorList>
    </citation>
    <scope>IDENTIFICATION</scope>
    <source>
        <tissue evidence="3">Leaf</tissue>
    </source>
</reference>
<keyword evidence="2" id="KW-1185">Reference proteome</keyword>
<dbReference type="InterPro" id="IPR004314">
    <property type="entry name" value="Neprosin"/>
</dbReference>
<protein>
    <submittedName>
        <fullName evidence="3">Uncharacterized protein LOC109705288</fullName>
    </submittedName>
</protein>
<reference evidence="2" key="1">
    <citation type="journal article" date="2015" name="Nat. Genet.">
        <title>The pineapple genome and the evolution of CAM photosynthesis.</title>
        <authorList>
            <person name="Ming R."/>
            <person name="VanBuren R."/>
            <person name="Wai C.M."/>
            <person name="Tang H."/>
            <person name="Schatz M.C."/>
            <person name="Bowers J.E."/>
            <person name="Lyons E."/>
            <person name="Wang M.L."/>
            <person name="Chen J."/>
            <person name="Biggers E."/>
            <person name="Zhang J."/>
            <person name="Huang L."/>
            <person name="Zhang L."/>
            <person name="Miao W."/>
            <person name="Zhang J."/>
            <person name="Ye Z."/>
            <person name="Miao C."/>
            <person name="Lin Z."/>
            <person name="Wang H."/>
            <person name="Zhou H."/>
            <person name="Yim W.C."/>
            <person name="Priest H.D."/>
            <person name="Zheng C."/>
            <person name="Woodhouse M."/>
            <person name="Edger P.P."/>
            <person name="Guyot R."/>
            <person name="Guo H.B."/>
            <person name="Guo H."/>
            <person name="Zheng G."/>
            <person name="Singh R."/>
            <person name="Sharma A."/>
            <person name="Min X."/>
            <person name="Zheng Y."/>
            <person name="Lee H."/>
            <person name="Gurtowski J."/>
            <person name="Sedlazeck F.J."/>
            <person name="Harkess A."/>
            <person name="McKain M.R."/>
            <person name="Liao Z."/>
            <person name="Fang J."/>
            <person name="Liu J."/>
            <person name="Zhang X."/>
            <person name="Zhang Q."/>
            <person name="Hu W."/>
            <person name="Qin Y."/>
            <person name="Wang K."/>
            <person name="Chen L.Y."/>
            <person name="Shirley N."/>
            <person name="Lin Y.R."/>
            <person name="Liu L.Y."/>
            <person name="Hernandez A.G."/>
            <person name="Wright C.L."/>
            <person name="Bulone V."/>
            <person name="Tuskan G.A."/>
            <person name="Heath K."/>
            <person name="Zee F."/>
            <person name="Moore P.H."/>
            <person name="Sunkar R."/>
            <person name="Leebens-Mack J.H."/>
            <person name="Mockler T."/>
            <person name="Bennetzen J.L."/>
            <person name="Freeling M."/>
            <person name="Sankoff D."/>
            <person name="Paterson A.H."/>
            <person name="Zhu X."/>
            <person name="Yang X."/>
            <person name="Smith J.A."/>
            <person name="Cushman J.C."/>
            <person name="Paull R.E."/>
            <person name="Yu Q."/>
        </authorList>
    </citation>
    <scope>NUCLEOTIDE SEQUENCE [LARGE SCALE GENOMIC DNA]</scope>
    <source>
        <strain evidence="2">cv. F153</strain>
    </source>
</reference>
<accession>A0A6P5EJE9</accession>
<evidence type="ECO:0000259" key="1">
    <source>
        <dbReference type="PROSITE" id="PS52045"/>
    </source>
</evidence>
<feature type="domain" description="Neprosin PEP catalytic" evidence="1">
    <location>
        <begin position="1"/>
        <end position="219"/>
    </location>
</feature>
<dbReference type="InterPro" id="IPR053168">
    <property type="entry name" value="Glutamic_endopeptidase"/>
</dbReference>
<evidence type="ECO:0000313" key="3">
    <source>
        <dbReference type="RefSeq" id="XP_020081613.1"/>
    </source>
</evidence>
<name>A0A6P5EJE9_ANACO</name>
<dbReference type="Gene3D" id="3.90.1320.10">
    <property type="entry name" value="Outer-capsid protein sigma 3, large lobe"/>
    <property type="match status" value="1"/>
</dbReference>
<dbReference type="PANTHER" id="PTHR31589:SF221">
    <property type="entry name" value="LIGASE, PUTATIVE (DUF239)-RELATED"/>
    <property type="match status" value="1"/>
</dbReference>
<dbReference type="PROSITE" id="PS52045">
    <property type="entry name" value="NEPROSIN_PEP_CD"/>
    <property type="match status" value="1"/>
</dbReference>